<feature type="region of interest" description="Disordered" evidence="1">
    <location>
        <begin position="1"/>
        <end position="29"/>
    </location>
</feature>
<organism evidence="2">
    <name type="scientific">Rosellinia necatrix</name>
    <name type="common">White root-rot fungus</name>
    <dbReference type="NCBI Taxonomy" id="77044"/>
    <lineage>
        <taxon>Eukaryota</taxon>
        <taxon>Fungi</taxon>
        <taxon>Dikarya</taxon>
        <taxon>Ascomycota</taxon>
        <taxon>Pezizomycotina</taxon>
        <taxon>Sordariomycetes</taxon>
        <taxon>Xylariomycetidae</taxon>
        <taxon>Xylariales</taxon>
        <taxon>Xylariaceae</taxon>
        <taxon>Rosellinia</taxon>
    </lineage>
</organism>
<dbReference type="Proteomes" id="UP000054516">
    <property type="component" value="Unassembled WGS sequence"/>
</dbReference>
<dbReference type="EMBL" id="DF977516">
    <property type="protein sequence ID" value="GAW27110.1"/>
    <property type="molecule type" value="Genomic_DNA"/>
</dbReference>
<reference evidence="2" key="1">
    <citation type="submission" date="2016-03" db="EMBL/GenBank/DDBJ databases">
        <title>Draft genome sequence of Rosellinia necatrix.</title>
        <authorList>
            <person name="Kanematsu S."/>
        </authorList>
    </citation>
    <scope>NUCLEOTIDE SEQUENCE [LARGE SCALE GENOMIC DNA]</scope>
    <source>
        <strain evidence="2">W97</strain>
    </source>
</reference>
<evidence type="ECO:0000313" key="3">
    <source>
        <dbReference type="Proteomes" id="UP000054516"/>
    </source>
</evidence>
<evidence type="ECO:0000313" key="2">
    <source>
        <dbReference type="EMBL" id="GAW27110.1"/>
    </source>
</evidence>
<accession>A0A1S8ABP5</accession>
<sequence>MTTVLSSRRSPEVALHEIRQTDDGPSLTSRSHVLVMPRASPDHAQRVASTRAARSGALGDLLAWDERLMLI</sequence>
<gene>
    <name evidence="2" type="ORF">SAMD00023353_7100390</name>
</gene>
<name>A0A1S8ABP5_ROSNE</name>
<keyword evidence="3" id="KW-1185">Reference proteome</keyword>
<proteinExistence type="predicted"/>
<dbReference type="AlphaFoldDB" id="A0A1S8ABP5"/>
<protein>
    <submittedName>
        <fullName evidence="2">Uncharacterized protein</fullName>
    </submittedName>
</protein>
<evidence type="ECO:0000256" key="1">
    <source>
        <dbReference type="SAM" id="MobiDB-lite"/>
    </source>
</evidence>
<feature type="compositionally biased region" description="Basic and acidic residues" evidence="1">
    <location>
        <begin position="9"/>
        <end position="22"/>
    </location>
</feature>